<organism evidence="5 6">
    <name type="scientific">Trachymyrmex cornetzi</name>
    <dbReference type="NCBI Taxonomy" id="471704"/>
    <lineage>
        <taxon>Eukaryota</taxon>
        <taxon>Metazoa</taxon>
        <taxon>Ecdysozoa</taxon>
        <taxon>Arthropoda</taxon>
        <taxon>Hexapoda</taxon>
        <taxon>Insecta</taxon>
        <taxon>Pterygota</taxon>
        <taxon>Neoptera</taxon>
        <taxon>Endopterygota</taxon>
        <taxon>Hymenoptera</taxon>
        <taxon>Apocrita</taxon>
        <taxon>Aculeata</taxon>
        <taxon>Formicoidea</taxon>
        <taxon>Formicidae</taxon>
        <taxon>Myrmicinae</taxon>
        <taxon>Trachymyrmex</taxon>
    </lineage>
</organism>
<name>A0A151J7R6_9HYME</name>
<dbReference type="AlphaFoldDB" id="A0A151J7R6"/>
<dbReference type="STRING" id="471704.A0A151J7R6"/>
<reference evidence="5 6" key="1">
    <citation type="submission" date="2015-09" db="EMBL/GenBank/DDBJ databases">
        <title>Trachymyrmex cornetzi WGS genome.</title>
        <authorList>
            <person name="Nygaard S."/>
            <person name="Hu H."/>
            <person name="Boomsma J."/>
            <person name="Zhang G."/>
        </authorList>
    </citation>
    <scope>NUCLEOTIDE SEQUENCE [LARGE SCALE GENOMIC DNA]</scope>
    <source>
        <strain evidence="5">Tcor2-1</strain>
        <tissue evidence="5">Whole body</tissue>
    </source>
</reference>
<feature type="domain" description="CCHC-type" evidence="4">
    <location>
        <begin position="266"/>
        <end position="281"/>
    </location>
</feature>
<dbReference type="Pfam" id="PF00098">
    <property type="entry name" value="zf-CCHC"/>
    <property type="match status" value="1"/>
</dbReference>
<dbReference type="SMART" id="SM00343">
    <property type="entry name" value="ZnF_C2HC"/>
    <property type="match status" value="6"/>
</dbReference>
<dbReference type="InterPro" id="IPR036875">
    <property type="entry name" value="Znf_CCHC_sf"/>
</dbReference>
<dbReference type="PANTHER" id="PTHR40389:SF3">
    <property type="entry name" value="IGE-BINDING PROTEIN"/>
    <property type="match status" value="1"/>
</dbReference>
<evidence type="ECO:0000313" key="6">
    <source>
        <dbReference type="Proteomes" id="UP000078492"/>
    </source>
</evidence>
<dbReference type="InterPro" id="IPR050195">
    <property type="entry name" value="Primate_lentivir_Gag_pol-like"/>
</dbReference>
<keyword evidence="3" id="KW-1133">Transmembrane helix</keyword>
<feature type="region of interest" description="Disordered" evidence="2">
    <location>
        <begin position="317"/>
        <end position="351"/>
    </location>
</feature>
<protein>
    <submittedName>
        <fullName evidence="5">DNA-binding protein HEXBP</fullName>
    </submittedName>
</protein>
<sequence>MRTDEESRRTSVASFIVRTLTDLVNITSLLVETLPRFERQPQFVSAIVSQGDLHNIKTYVLLQSFFVSYDVLLSLAKYILSTVLLSMFIRYGLYDDDDGDDFDAFSQGYFQYLVSSFFWRGTLQFFLQESPLKDLSSDSRASCQICYKQGHIATECRRLKYDLGTEILVCQICKKRGHGADKCRLRDPRPSRPVNVLQSNTISCQLCSKPGHNAKMCQNNNNNVNFSLNKNPVVCQWCDKSGHLATNCWQRQNSERNFDNQVKITCHICNNPGHIARDCRSKLNQQSNSKNSIFCRYCKETGHLLEACQLRIASNNRRKTTHQGNSDGPSKAGVQQGSERISHPSTSQKGQ</sequence>
<evidence type="ECO:0000313" key="5">
    <source>
        <dbReference type="EMBL" id="KYN19887.1"/>
    </source>
</evidence>
<dbReference type="GO" id="GO:0008270">
    <property type="term" value="F:zinc ion binding"/>
    <property type="evidence" value="ECO:0007669"/>
    <property type="project" value="UniProtKB-KW"/>
</dbReference>
<dbReference type="EMBL" id="KQ979662">
    <property type="protein sequence ID" value="KYN19887.1"/>
    <property type="molecule type" value="Genomic_DNA"/>
</dbReference>
<feature type="transmembrane region" description="Helical" evidence="3">
    <location>
        <begin position="66"/>
        <end position="89"/>
    </location>
</feature>
<dbReference type="SUPFAM" id="SSF57756">
    <property type="entry name" value="Retrovirus zinc finger-like domains"/>
    <property type="match status" value="2"/>
</dbReference>
<dbReference type="GO" id="GO:0003677">
    <property type="term" value="F:DNA binding"/>
    <property type="evidence" value="ECO:0007669"/>
    <property type="project" value="UniProtKB-KW"/>
</dbReference>
<dbReference type="Proteomes" id="UP000078492">
    <property type="component" value="Unassembled WGS sequence"/>
</dbReference>
<evidence type="ECO:0000259" key="4">
    <source>
        <dbReference type="PROSITE" id="PS50158"/>
    </source>
</evidence>
<feature type="compositionally biased region" description="Polar residues" evidence="2">
    <location>
        <begin position="322"/>
        <end position="351"/>
    </location>
</feature>
<proteinExistence type="predicted"/>
<dbReference type="Gene3D" id="4.10.60.10">
    <property type="entry name" value="Zinc finger, CCHC-type"/>
    <property type="match status" value="3"/>
</dbReference>
<dbReference type="PANTHER" id="PTHR40389">
    <property type="entry name" value="ENDOGENOUS RETROVIRUS GROUP K MEMBER 24 GAG POLYPROTEIN-RELATED"/>
    <property type="match status" value="1"/>
</dbReference>
<evidence type="ECO:0000256" key="1">
    <source>
        <dbReference type="PROSITE-ProRule" id="PRU00047"/>
    </source>
</evidence>
<accession>A0A151J7R6</accession>
<evidence type="ECO:0000256" key="2">
    <source>
        <dbReference type="SAM" id="MobiDB-lite"/>
    </source>
</evidence>
<keyword evidence="3" id="KW-0472">Membrane</keyword>
<dbReference type="PROSITE" id="PS50158">
    <property type="entry name" value="ZF_CCHC"/>
    <property type="match status" value="1"/>
</dbReference>
<keyword evidence="6" id="KW-1185">Reference proteome</keyword>
<dbReference type="InterPro" id="IPR001878">
    <property type="entry name" value="Znf_CCHC"/>
</dbReference>
<keyword evidence="5" id="KW-0238">DNA-binding</keyword>
<keyword evidence="1" id="KW-0863">Zinc-finger</keyword>
<gene>
    <name evidence="5" type="ORF">ALC57_07771</name>
</gene>
<evidence type="ECO:0000256" key="3">
    <source>
        <dbReference type="SAM" id="Phobius"/>
    </source>
</evidence>
<keyword evidence="3" id="KW-0812">Transmembrane</keyword>
<keyword evidence="1" id="KW-0479">Metal-binding</keyword>
<keyword evidence="1" id="KW-0862">Zinc</keyword>